<dbReference type="PROSITE" id="PS51029">
    <property type="entry name" value="MADF"/>
    <property type="match status" value="1"/>
</dbReference>
<dbReference type="PANTHER" id="PTHR21505">
    <property type="entry name" value="MADF DOMAIN-CONTAINING PROTEIN-RELATED"/>
    <property type="match status" value="1"/>
</dbReference>
<keyword evidence="3" id="KW-1185">Reference proteome</keyword>
<protein>
    <submittedName>
        <fullName evidence="2">MADF domain-containing protein</fullName>
    </submittedName>
</protein>
<feature type="region of interest" description="Disordered" evidence="1">
    <location>
        <begin position="303"/>
        <end position="324"/>
    </location>
</feature>
<evidence type="ECO:0000313" key="2">
    <source>
        <dbReference type="EnsemblMetazoa" id="AALB006990-PA"/>
    </source>
</evidence>
<dbReference type="VEuPathDB" id="VectorBase:AALB006990"/>
<feature type="compositionally biased region" description="Polar residues" evidence="1">
    <location>
        <begin position="279"/>
        <end position="288"/>
    </location>
</feature>
<dbReference type="InterPro" id="IPR006578">
    <property type="entry name" value="MADF-dom"/>
</dbReference>
<feature type="compositionally biased region" description="Basic and acidic residues" evidence="1">
    <location>
        <begin position="307"/>
        <end position="324"/>
    </location>
</feature>
<organism evidence="2 3">
    <name type="scientific">Anopheles albimanus</name>
    <name type="common">New world malaria mosquito</name>
    <dbReference type="NCBI Taxonomy" id="7167"/>
    <lineage>
        <taxon>Eukaryota</taxon>
        <taxon>Metazoa</taxon>
        <taxon>Ecdysozoa</taxon>
        <taxon>Arthropoda</taxon>
        <taxon>Hexapoda</taxon>
        <taxon>Insecta</taxon>
        <taxon>Pterygota</taxon>
        <taxon>Neoptera</taxon>
        <taxon>Endopterygota</taxon>
        <taxon>Diptera</taxon>
        <taxon>Nematocera</taxon>
        <taxon>Culicoidea</taxon>
        <taxon>Culicidae</taxon>
        <taxon>Anophelinae</taxon>
        <taxon>Anopheles</taxon>
    </lineage>
</organism>
<feature type="region of interest" description="Disordered" evidence="1">
    <location>
        <begin position="262"/>
        <end position="288"/>
    </location>
</feature>
<dbReference type="AlphaFoldDB" id="A0A182FKE4"/>
<dbReference type="PANTHER" id="PTHR21505:SF8">
    <property type="entry name" value="DPT-YFP REPRESSOR BY OVEREXPRESSION, ISOFORM D-RELATED"/>
    <property type="match status" value="1"/>
</dbReference>
<dbReference type="VEuPathDB" id="VectorBase:AALB20_026523"/>
<dbReference type="STRING" id="7167.A0A182FKE4"/>
<dbReference type="Proteomes" id="UP000069272">
    <property type="component" value="Chromosome 3R"/>
</dbReference>
<proteinExistence type="predicted"/>
<sequence length="324" mass="37380">MDLSNSTVAVSASSCFSSNMASYKSRKDEERQFWKEFIAIYRSLPDLWKVNSVGYVDKYKREASYETLIEKMREFDPRADRASVCAKINSLRSTYRRELSKIKSARATGDEYVPTLWYFDDMSFLKDQRTPAVQHNDTDFIEENNESEVDEASSQASHHAFSWKRAHSTRNQPTIDESSTEREESKRAKLLCLACKRFTNPPSETELLVKSWLIDYEKLSADQQLYAKKFINDVLFEGQLGNLHRNAITFNSALQPIGNSHRAHWAHPQGYNPGPANESPPNSSRLHSHSNVSIRCDLLRGSSQEEQMERFESLEEPFKEEQLN</sequence>
<dbReference type="Pfam" id="PF10545">
    <property type="entry name" value="MADF_DNA_bdg"/>
    <property type="match status" value="1"/>
</dbReference>
<accession>A0A182FKE4</accession>
<evidence type="ECO:0000256" key="1">
    <source>
        <dbReference type="SAM" id="MobiDB-lite"/>
    </source>
</evidence>
<reference evidence="2 3" key="1">
    <citation type="journal article" date="2017" name="G3 (Bethesda)">
        <title>The Physical Genome Mapping of Anopheles albimanus Corrected Scaffold Misassemblies and Identified Interarm Rearrangements in Genus Anopheles.</title>
        <authorList>
            <person name="Artemov G.N."/>
            <person name="Peery A.N."/>
            <person name="Jiang X."/>
            <person name="Tu Z."/>
            <person name="Stegniy V.N."/>
            <person name="Sharakhova M.V."/>
            <person name="Sharakhov I.V."/>
        </authorList>
    </citation>
    <scope>NUCLEOTIDE SEQUENCE [LARGE SCALE GENOMIC DNA]</scope>
    <source>
        <strain evidence="2 3">ALBI9_A</strain>
    </source>
</reference>
<dbReference type="EnsemblMetazoa" id="AALB006990-RA">
    <property type="protein sequence ID" value="AALB006990-PA"/>
    <property type="gene ID" value="AALB006990"/>
</dbReference>
<evidence type="ECO:0000313" key="3">
    <source>
        <dbReference type="Proteomes" id="UP000069272"/>
    </source>
</evidence>
<reference evidence="2" key="2">
    <citation type="submission" date="2022-08" db="UniProtKB">
        <authorList>
            <consortium name="EnsemblMetazoa"/>
        </authorList>
    </citation>
    <scope>IDENTIFICATION</scope>
    <source>
        <strain evidence="2">STECLA/ALBI9_A</strain>
    </source>
</reference>
<dbReference type="SMART" id="SM00595">
    <property type="entry name" value="MADF"/>
    <property type="match status" value="1"/>
</dbReference>
<feature type="region of interest" description="Disordered" evidence="1">
    <location>
        <begin position="160"/>
        <end position="182"/>
    </location>
</feature>
<name>A0A182FKE4_ANOAL</name>